<accession>A0A645CXZ6</accession>
<gene>
    <name evidence="1" type="ORF">SDC9_128881</name>
</gene>
<dbReference type="EMBL" id="VSSQ01031067">
    <property type="protein sequence ID" value="MPM81824.1"/>
    <property type="molecule type" value="Genomic_DNA"/>
</dbReference>
<comment type="caution">
    <text evidence="1">The sequence shown here is derived from an EMBL/GenBank/DDBJ whole genome shotgun (WGS) entry which is preliminary data.</text>
</comment>
<dbReference type="AlphaFoldDB" id="A0A645CXZ6"/>
<organism evidence="1">
    <name type="scientific">bioreactor metagenome</name>
    <dbReference type="NCBI Taxonomy" id="1076179"/>
    <lineage>
        <taxon>unclassified sequences</taxon>
        <taxon>metagenomes</taxon>
        <taxon>ecological metagenomes</taxon>
    </lineage>
</organism>
<name>A0A645CXZ6_9ZZZZ</name>
<sequence length="218" mass="24782">MRVFVGVCSIYTVVGAHNRLWLSLAYRISKSFQIDFAQGPFIHDLVHDHSPCLLAVNGKVFRAGGDALRLDAADHRRRKLARKQRILRKILKVPPAERVPLDVQPWPQQDAHVLRCGFLSQAFADTLQQRLIPAVRKSRCGRKARRRQALVQAEMVRLAALFAQPVRAVRQHDGGNTKPANRLGIPEILSREQGCFFFQRHLLNQALILPILHGYLLK</sequence>
<reference evidence="1" key="1">
    <citation type="submission" date="2019-08" db="EMBL/GenBank/DDBJ databases">
        <authorList>
            <person name="Kucharzyk K."/>
            <person name="Murdoch R.W."/>
            <person name="Higgins S."/>
            <person name="Loffler F."/>
        </authorList>
    </citation>
    <scope>NUCLEOTIDE SEQUENCE</scope>
</reference>
<proteinExistence type="predicted"/>
<protein>
    <submittedName>
        <fullName evidence="1">Uncharacterized protein</fullName>
    </submittedName>
</protein>
<evidence type="ECO:0000313" key="1">
    <source>
        <dbReference type="EMBL" id="MPM81824.1"/>
    </source>
</evidence>